<gene>
    <name evidence="5" type="ORF">H6G24_07485</name>
</gene>
<dbReference type="InterPro" id="IPR011583">
    <property type="entry name" value="Chitinase_II/V-like_cat"/>
</dbReference>
<dbReference type="RefSeq" id="WP_190539410.1">
    <property type="nucleotide sequence ID" value="NZ_CAWPNO010000128.1"/>
</dbReference>
<dbReference type="PROSITE" id="PS51910">
    <property type="entry name" value="GH18_2"/>
    <property type="match status" value="1"/>
</dbReference>
<dbReference type="Gene3D" id="3.10.50.10">
    <property type="match status" value="1"/>
</dbReference>
<accession>A0ABR8A6S8</accession>
<comment type="catalytic activity">
    <reaction evidence="1">
        <text>Random endo-hydrolysis of N-acetyl-beta-D-glucosaminide (1-&gt;4)-beta-linkages in chitin and chitodextrins.</text>
        <dbReference type="EC" id="3.2.1.14"/>
    </reaction>
</comment>
<dbReference type="Gene3D" id="3.20.20.80">
    <property type="entry name" value="Glycosidases"/>
    <property type="match status" value="1"/>
</dbReference>
<dbReference type="InterPro" id="IPR029070">
    <property type="entry name" value="Chitinase_insertion_sf"/>
</dbReference>
<feature type="domain" description="GH18" evidence="4">
    <location>
        <begin position="16"/>
        <end position="383"/>
    </location>
</feature>
<dbReference type="PANTHER" id="PTHR11177:SF317">
    <property type="entry name" value="CHITINASE 12-RELATED"/>
    <property type="match status" value="1"/>
</dbReference>
<keyword evidence="3" id="KW-0119">Carbohydrate metabolism</keyword>
<organism evidence="5 6">
    <name type="scientific">Calothrix parietina FACHB-288</name>
    <dbReference type="NCBI Taxonomy" id="2692896"/>
    <lineage>
        <taxon>Bacteria</taxon>
        <taxon>Bacillati</taxon>
        <taxon>Cyanobacteriota</taxon>
        <taxon>Cyanophyceae</taxon>
        <taxon>Nostocales</taxon>
        <taxon>Calotrichaceae</taxon>
        <taxon>Calothrix</taxon>
    </lineage>
</organism>
<reference evidence="5 6" key="1">
    <citation type="journal article" date="2020" name="ISME J.">
        <title>Comparative genomics reveals insights into cyanobacterial evolution and habitat adaptation.</title>
        <authorList>
            <person name="Chen M.Y."/>
            <person name="Teng W.K."/>
            <person name="Zhao L."/>
            <person name="Hu C.X."/>
            <person name="Zhou Y.K."/>
            <person name="Han B.P."/>
            <person name="Song L.R."/>
            <person name="Shu W.S."/>
        </authorList>
    </citation>
    <scope>NUCLEOTIDE SEQUENCE [LARGE SCALE GENOMIC DNA]</scope>
    <source>
        <strain evidence="5 6">FACHB-288</strain>
    </source>
</reference>
<keyword evidence="3" id="KW-0146">Chitin degradation</keyword>
<keyword evidence="6" id="KW-1185">Reference proteome</keyword>
<evidence type="ECO:0000313" key="6">
    <source>
        <dbReference type="Proteomes" id="UP000658514"/>
    </source>
</evidence>
<keyword evidence="3" id="KW-0624">Polysaccharide degradation</keyword>
<evidence type="ECO:0000313" key="5">
    <source>
        <dbReference type="EMBL" id="MBD2195334.1"/>
    </source>
</evidence>
<dbReference type="SUPFAM" id="SSF51445">
    <property type="entry name" value="(Trans)glycosidases"/>
    <property type="match status" value="1"/>
</dbReference>
<dbReference type="InterPro" id="IPR050314">
    <property type="entry name" value="Glycosyl_Hydrlase_18"/>
</dbReference>
<dbReference type="PANTHER" id="PTHR11177">
    <property type="entry name" value="CHITINASE"/>
    <property type="match status" value="1"/>
</dbReference>
<evidence type="ECO:0000256" key="3">
    <source>
        <dbReference type="ARBA" id="ARBA00023024"/>
    </source>
</evidence>
<dbReference type="InterPro" id="IPR001223">
    <property type="entry name" value="Glyco_hydro18_cat"/>
</dbReference>
<dbReference type="GO" id="GO:0016787">
    <property type="term" value="F:hydrolase activity"/>
    <property type="evidence" value="ECO:0007669"/>
    <property type="project" value="UniProtKB-KW"/>
</dbReference>
<evidence type="ECO:0000256" key="1">
    <source>
        <dbReference type="ARBA" id="ARBA00000822"/>
    </source>
</evidence>
<dbReference type="Pfam" id="PF00704">
    <property type="entry name" value="Glyco_hydro_18"/>
    <property type="match status" value="1"/>
</dbReference>
<sequence>MRTLDSFPVNNQCILGWTSAYYPGWRQDYLRPEEIDYSAVTTIVHFAVKPGAKQQNAIFAPADLDFETNQITPENSAALLKAAHASGTKVLFAIASHEKAAINGATNINNRFRAATNPENLDAFTTNLVKFLTNDGRGYDGEQYDGIDIHWEYLTEEDEAQYTAFIHLLTEKLSAITPQPILTAAVKNRPELFAKLQHLFAQINITTYQLAENSLGWITWHNAPLYDGGHTLPITGQLLPSADGFVKAFINAGVAASKLGIGIDFEGKKWGGVFEPLQKWDKTQIPTLASIPYFDIIHRYYKKQVYHWDETAQSAYLKIDTLGSATDSFISYEDEKSVQVKINYVQKNSLGGIIIWDLAAGWLPEAETPDPLLQAVKNCAYPAYYYAF</sequence>
<proteinExistence type="predicted"/>
<protein>
    <recommendedName>
        <fullName evidence="2">chitinase</fullName>
        <ecNumber evidence="2">3.2.1.14</ecNumber>
    </recommendedName>
</protein>
<evidence type="ECO:0000256" key="2">
    <source>
        <dbReference type="ARBA" id="ARBA00012729"/>
    </source>
</evidence>
<dbReference type="EC" id="3.2.1.14" evidence="2"/>
<name>A0ABR8A6S8_9CYAN</name>
<dbReference type="InterPro" id="IPR017853">
    <property type="entry name" value="GH"/>
</dbReference>
<comment type="caution">
    <text evidence="5">The sequence shown here is derived from an EMBL/GenBank/DDBJ whole genome shotgun (WGS) entry which is preliminary data.</text>
</comment>
<keyword evidence="5" id="KW-0378">Hydrolase</keyword>
<evidence type="ECO:0000259" key="4">
    <source>
        <dbReference type="PROSITE" id="PS51910"/>
    </source>
</evidence>
<dbReference type="SMART" id="SM00636">
    <property type="entry name" value="Glyco_18"/>
    <property type="match status" value="1"/>
</dbReference>
<dbReference type="EMBL" id="JACJQH010000009">
    <property type="protein sequence ID" value="MBD2195334.1"/>
    <property type="molecule type" value="Genomic_DNA"/>
</dbReference>
<dbReference type="Proteomes" id="UP000658514">
    <property type="component" value="Unassembled WGS sequence"/>
</dbReference>